<dbReference type="EMBL" id="CSAE01000226">
    <property type="protein sequence ID" value="COV86813.1"/>
    <property type="molecule type" value="Genomic_DNA"/>
</dbReference>
<dbReference type="AlphaFoldDB" id="A0A0U0R9U9"/>
<sequence length="99" mass="11000">MDTINRLVSTSGEPAFSHRRRLSTVDIRCRYPIRRSSIRVSWWSNSSSRCPPMRTGRSNSSTNGSSSVRIPLWRSSNNFHVVSASVASAVVMAMPVTTT</sequence>
<reference evidence="3" key="1">
    <citation type="submission" date="2015-03" db="EMBL/GenBank/DDBJ databases">
        <authorList>
            <consortium name="Pathogen Informatics"/>
        </authorList>
    </citation>
    <scope>NUCLEOTIDE SEQUENCE [LARGE SCALE GENOMIC DNA]</scope>
    <source>
        <strain evidence="3">K00500041</strain>
    </source>
</reference>
<proteinExistence type="predicted"/>
<organism evidence="2 3">
    <name type="scientific">Mycobacterium tuberculosis</name>
    <dbReference type="NCBI Taxonomy" id="1773"/>
    <lineage>
        <taxon>Bacteria</taxon>
        <taxon>Bacillati</taxon>
        <taxon>Actinomycetota</taxon>
        <taxon>Actinomycetes</taxon>
        <taxon>Mycobacteriales</taxon>
        <taxon>Mycobacteriaceae</taxon>
        <taxon>Mycobacterium</taxon>
        <taxon>Mycobacterium tuberculosis complex</taxon>
    </lineage>
</organism>
<evidence type="ECO:0000313" key="3">
    <source>
        <dbReference type="Proteomes" id="UP000038802"/>
    </source>
</evidence>
<dbReference type="Proteomes" id="UP000038802">
    <property type="component" value="Unassembled WGS sequence"/>
</dbReference>
<protein>
    <submittedName>
        <fullName evidence="2">Uncharacterized protein</fullName>
    </submittedName>
</protein>
<evidence type="ECO:0000313" key="2">
    <source>
        <dbReference type="EMBL" id="COV86813.1"/>
    </source>
</evidence>
<evidence type="ECO:0000256" key="1">
    <source>
        <dbReference type="SAM" id="MobiDB-lite"/>
    </source>
</evidence>
<gene>
    <name evidence="2" type="ORF">ERS007703_02202</name>
</gene>
<feature type="region of interest" description="Disordered" evidence="1">
    <location>
        <begin position="45"/>
        <end position="67"/>
    </location>
</feature>
<name>A0A0U0R9U9_MYCTX</name>
<accession>A0A0U0R9U9</accession>